<evidence type="ECO:0000256" key="2">
    <source>
        <dbReference type="PROSITE-ProRule" id="PRU00708"/>
    </source>
</evidence>
<organism evidence="3">
    <name type="scientific">Davidia involucrata</name>
    <name type="common">Dove tree</name>
    <dbReference type="NCBI Taxonomy" id="16924"/>
    <lineage>
        <taxon>Eukaryota</taxon>
        <taxon>Viridiplantae</taxon>
        <taxon>Streptophyta</taxon>
        <taxon>Embryophyta</taxon>
        <taxon>Tracheophyta</taxon>
        <taxon>Spermatophyta</taxon>
        <taxon>Magnoliopsida</taxon>
        <taxon>eudicotyledons</taxon>
        <taxon>Gunneridae</taxon>
        <taxon>Pentapetalae</taxon>
        <taxon>asterids</taxon>
        <taxon>Cornales</taxon>
        <taxon>Nyssaceae</taxon>
        <taxon>Davidia</taxon>
    </lineage>
</organism>
<dbReference type="AlphaFoldDB" id="A0A5B7C8U4"/>
<evidence type="ECO:0000256" key="1">
    <source>
        <dbReference type="ARBA" id="ARBA00022737"/>
    </source>
</evidence>
<evidence type="ECO:0000313" key="3">
    <source>
        <dbReference type="EMBL" id="MPA75903.1"/>
    </source>
</evidence>
<dbReference type="PANTHER" id="PTHR47926">
    <property type="entry name" value="PENTATRICOPEPTIDE REPEAT-CONTAINING PROTEIN"/>
    <property type="match status" value="1"/>
</dbReference>
<dbReference type="NCBIfam" id="TIGR00756">
    <property type="entry name" value="PPR"/>
    <property type="match status" value="5"/>
</dbReference>
<dbReference type="InterPro" id="IPR002885">
    <property type="entry name" value="PPR_rpt"/>
</dbReference>
<dbReference type="EMBL" id="GHES01045344">
    <property type="protein sequence ID" value="MPA75903.1"/>
    <property type="molecule type" value="Transcribed_RNA"/>
</dbReference>
<dbReference type="FunFam" id="1.25.40.10:FF:000381">
    <property type="entry name" value="Pentatricopeptide repeat-containing protein"/>
    <property type="match status" value="1"/>
</dbReference>
<dbReference type="InterPro" id="IPR046960">
    <property type="entry name" value="PPR_At4g14850-like_plant"/>
</dbReference>
<dbReference type="FunFam" id="1.25.40.10:FF:000351">
    <property type="entry name" value="Pentatricopeptide repeat-containing protein"/>
    <property type="match status" value="1"/>
</dbReference>
<dbReference type="PROSITE" id="PS51375">
    <property type="entry name" value="PPR"/>
    <property type="match status" value="3"/>
</dbReference>
<sequence>MLLPTLRCSHSQLRSRPRPLSFATTLSRFSLINNIISSKPICSVAKPLAADQEEETYAYSHLLRRCVETSALHYGKAIHAKFIKTDLLSALFLRNHLLNTYVKLGDLVNGHKLFEEMPVKNVVSWTALIAGFVQHGCHEKALSLFCRMMHCDGMKPNEFTFVSALHACSFSESLTPAYQIYAMIVRFGFESNIFLVNAFLTALIRHNRLAEASQAFEQCLGKDIVSWNAMMAGYLQFSYSQVPNFWCRMNREGVRPDNFTFASILTGLAALSHLCLGVQVHAQLVKSGHGSELCVGNSLVDMYLKNQNLVDGFKAFDEIPWKDVCAWTEMAAGCLNCGEPNKALGVIGEMREMGVKPNKFTLATALSACANLASLEEGKKVHGLRIKLGDDVDVCVDNALIDMYAKCGCMEGALGVFRAMDDRSVVSWTTMIMGCAQNGHAREALKIFDEMRLESVEPNYITFICVLYACSQGGFVDEGWKYLSSMTRDHGISPGEDHYACMVNLLGRAGRTKEAEELILRMPFQPGVLVWQTLLGACQVHGDMETAKHAAEHALDLDKEDPSTYVLLSNMFAGLSNWDGVGMLRELMETRDVKKMPGSSWIEINRDCILPTAHGG</sequence>
<feature type="repeat" description="PPR" evidence="2">
    <location>
        <begin position="323"/>
        <end position="357"/>
    </location>
</feature>
<dbReference type="InterPro" id="IPR011990">
    <property type="entry name" value="TPR-like_helical_dom_sf"/>
</dbReference>
<dbReference type="Pfam" id="PF20431">
    <property type="entry name" value="E_motif"/>
    <property type="match status" value="1"/>
</dbReference>
<reference evidence="3" key="1">
    <citation type="submission" date="2019-08" db="EMBL/GenBank/DDBJ databases">
        <title>Reference gene set and small RNA set construction with multiple tissues from Davidia involucrata Baill.</title>
        <authorList>
            <person name="Yang H."/>
            <person name="Zhou C."/>
            <person name="Li G."/>
            <person name="Wang J."/>
            <person name="Gao P."/>
            <person name="Wang M."/>
            <person name="Wang R."/>
            <person name="Zhao Y."/>
        </authorList>
    </citation>
    <scope>NUCLEOTIDE SEQUENCE</scope>
    <source>
        <tissue evidence="3">Mixed with DoveR01_LX</tissue>
    </source>
</reference>
<proteinExistence type="predicted"/>
<dbReference type="Gene3D" id="1.25.40.10">
    <property type="entry name" value="Tetratricopeptide repeat domain"/>
    <property type="match status" value="4"/>
</dbReference>
<protein>
    <recommendedName>
        <fullName evidence="4">Pentatricopeptide repeat-containing protein</fullName>
    </recommendedName>
</protein>
<dbReference type="InterPro" id="IPR046848">
    <property type="entry name" value="E_motif"/>
</dbReference>
<dbReference type="PANTHER" id="PTHR47926:SF349">
    <property type="entry name" value="(WILD MALAYSIAN BANANA) HYPOTHETICAL PROTEIN"/>
    <property type="match status" value="1"/>
</dbReference>
<dbReference type="GO" id="GO:0009451">
    <property type="term" value="P:RNA modification"/>
    <property type="evidence" value="ECO:0007669"/>
    <property type="project" value="InterPro"/>
</dbReference>
<dbReference type="Pfam" id="PF01535">
    <property type="entry name" value="PPR"/>
    <property type="match status" value="2"/>
</dbReference>
<feature type="repeat" description="PPR" evidence="2">
    <location>
        <begin position="121"/>
        <end position="156"/>
    </location>
</feature>
<dbReference type="GO" id="GO:0003723">
    <property type="term" value="F:RNA binding"/>
    <property type="evidence" value="ECO:0007669"/>
    <property type="project" value="InterPro"/>
</dbReference>
<dbReference type="FunFam" id="1.25.40.10:FF:000808">
    <property type="entry name" value="Pentatricopeptide repeat-containing protein At4g32430, mitochondrial"/>
    <property type="match status" value="1"/>
</dbReference>
<name>A0A5B7C8U4_DAVIN</name>
<evidence type="ECO:0008006" key="4">
    <source>
        <dbReference type="Google" id="ProtNLM"/>
    </source>
</evidence>
<dbReference type="FunFam" id="1.25.40.10:FF:001681">
    <property type="entry name" value="Pentatricopeptide repeat-containing protein At4g33170 family"/>
    <property type="match status" value="1"/>
</dbReference>
<gene>
    <name evidence="3" type="ORF">Din_045344</name>
</gene>
<feature type="repeat" description="PPR" evidence="2">
    <location>
        <begin position="424"/>
        <end position="458"/>
    </location>
</feature>
<dbReference type="Pfam" id="PF13041">
    <property type="entry name" value="PPR_2"/>
    <property type="match status" value="4"/>
</dbReference>
<accession>A0A5B7C8U4</accession>
<keyword evidence="1" id="KW-0677">Repeat</keyword>